<dbReference type="InterPro" id="IPR018946">
    <property type="entry name" value="PhoD-like_MPP"/>
</dbReference>
<dbReference type="Pfam" id="PF09423">
    <property type="entry name" value="PhoD"/>
    <property type="match status" value="1"/>
</dbReference>
<dbReference type="InterPro" id="IPR029052">
    <property type="entry name" value="Metallo-depent_PP-like"/>
</dbReference>
<dbReference type="SUPFAM" id="SSF56300">
    <property type="entry name" value="Metallo-dependent phosphatases"/>
    <property type="match status" value="1"/>
</dbReference>
<evidence type="ECO:0000313" key="3">
    <source>
        <dbReference type="EMBL" id="KAJ1699961.1"/>
    </source>
</evidence>
<dbReference type="EMBL" id="JAMQYH010000002">
    <property type="protein sequence ID" value="KAJ1699961.1"/>
    <property type="molecule type" value="Genomic_DNA"/>
</dbReference>
<keyword evidence="1" id="KW-0812">Transmembrane</keyword>
<sequence length="475" mass="53913">MASLTLTNRVSVPFPLLPTHSLLLTLLPCLCLLLLPSLSLSHSLSSSPPPVPVVSRIAFGSCAKQSSPQPIWDAILDFNPDLFVWMGDNIYGDNKRPFRILGQERTVGPWKNLDRFFPSSEEELKRRYELAKNKPGYAKLRQRAKVIGTWDDHDYGLNDAGKEFAGKDVSQKLLMDFLDEPQDSPRRKQAGVYASYVYGPKGKQIKVIVLDTRYHRDPIFSDGVFLGDAQWDWLEKELKGPETELTIIVSSVQVISNLSATGYPLLFTECWGNFPKERERLFKLINDSKRSGVFFISGDVHFGEIARYDCGFQYPIYDITSSGLTRSLEVDSTPAVAFLIRAIFRIVPSTMRVFSANCRHKSCIYARPNFGAIEVNWDLSPPRVKMELRDVNGSSVNEVSFLLSELQAREVAGTGEHEIGYQQHCTLERESSWLLRKRFTLILWLVATVLLGIIFLLLRVILSSLERLFRKNKID</sequence>
<feature type="transmembrane region" description="Helical" evidence="1">
    <location>
        <begin position="441"/>
        <end position="462"/>
    </location>
</feature>
<proteinExistence type="predicted"/>
<dbReference type="InterPro" id="IPR038607">
    <property type="entry name" value="PhoD-like_sf"/>
</dbReference>
<dbReference type="AlphaFoldDB" id="A0A9Q0CTV5"/>
<name>A0A9Q0CTV5_9POAL</name>
<keyword evidence="1" id="KW-0472">Membrane</keyword>
<dbReference type="PANTHER" id="PTHR33987">
    <property type="entry name" value="CALCINEURIN-LIKE METALLO-PHOSPHOESTERASE SUPERFAMILY PROTEIN"/>
    <property type="match status" value="1"/>
</dbReference>
<keyword evidence="1" id="KW-1133">Transmembrane helix</keyword>
<evidence type="ECO:0000256" key="1">
    <source>
        <dbReference type="SAM" id="Phobius"/>
    </source>
</evidence>
<gene>
    <name evidence="3" type="ORF">LUZ63_008473</name>
</gene>
<reference evidence="3" key="1">
    <citation type="journal article" date="2022" name="Cell">
        <title>Repeat-based holocentromeres influence genome architecture and karyotype evolution.</title>
        <authorList>
            <person name="Hofstatter P.G."/>
            <person name="Thangavel G."/>
            <person name="Lux T."/>
            <person name="Neumann P."/>
            <person name="Vondrak T."/>
            <person name="Novak P."/>
            <person name="Zhang M."/>
            <person name="Costa L."/>
            <person name="Castellani M."/>
            <person name="Scott A."/>
            <person name="Toegelov H."/>
            <person name="Fuchs J."/>
            <person name="Mata-Sucre Y."/>
            <person name="Dias Y."/>
            <person name="Vanzela A.L.L."/>
            <person name="Huettel B."/>
            <person name="Almeida C.C.S."/>
            <person name="Simkova H."/>
            <person name="Souza G."/>
            <person name="Pedrosa-Harand A."/>
            <person name="Macas J."/>
            <person name="Mayer K.F.X."/>
            <person name="Houben A."/>
            <person name="Marques A."/>
        </authorList>
    </citation>
    <scope>NUCLEOTIDE SEQUENCE</scope>
    <source>
        <strain evidence="3">RhyBre1mFocal</strain>
    </source>
</reference>
<accession>A0A9Q0CTV5</accession>
<evidence type="ECO:0000313" key="4">
    <source>
        <dbReference type="Proteomes" id="UP001151287"/>
    </source>
</evidence>
<dbReference type="OrthoDB" id="10266805at2759"/>
<keyword evidence="4" id="KW-1185">Reference proteome</keyword>
<dbReference type="Proteomes" id="UP001151287">
    <property type="component" value="Unassembled WGS sequence"/>
</dbReference>
<evidence type="ECO:0000259" key="2">
    <source>
        <dbReference type="Pfam" id="PF09423"/>
    </source>
</evidence>
<dbReference type="Gene3D" id="3.60.21.70">
    <property type="entry name" value="PhoD-like phosphatase"/>
    <property type="match status" value="1"/>
</dbReference>
<dbReference type="PANTHER" id="PTHR33987:SF1">
    <property type="entry name" value="CALCINEURIN-LIKE METALLO-PHOSPHOESTERASE SUPERFAMILY PROTEIN"/>
    <property type="match status" value="1"/>
</dbReference>
<feature type="domain" description="PhoD-like phosphatase metallophosphatase" evidence="2">
    <location>
        <begin position="60"/>
        <end position="311"/>
    </location>
</feature>
<protein>
    <recommendedName>
        <fullName evidence="2">PhoD-like phosphatase metallophosphatase domain-containing protein</fullName>
    </recommendedName>
</protein>
<comment type="caution">
    <text evidence="3">The sequence shown here is derived from an EMBL/GenBank/DDBJ whole genome shotgun (WGS) entry which is preliminary data.</text>
</comment>
<organism evidence="3 4">
    <name type="scientific">Rhynchospora breviuscula</name>
    <dbReference type="NCBI Taxonomy" id="2022672"/>
    <lineage>
        <taxon>Eukaryota</taxon>
        <taxon>Viridiplantae</taxon>
        <taxon>Streptophyta</taxon>
        <taxon>Embryophyta</taxon>
        <taxon>Tracheophyta</taxon>
        <taxon>Spermatophyta</taxon>
        <taxon>Magnoliopsida</taxon>
        <taxon>Liliopsida</taxon>
        <taxon>Poales</taxon>
        <taxon>Cyperaceae</taxon>
        <taxon>Cyperoideae</taxon>
        <taxon>Rhynchosporeae</taxon>
        <taxon>Rhynchospora</taxon>
    </lineage>
</organism>
<dbReference type="CDD" id="cd07389">
    <property type="entry name" value="MPP_PhoD"/>
    <property type="match status" value="1"/>
</dbReference>